<gene>
    <name evidence="9" type="ORF">KCG48_04465</name>
</gene>
<keyword evidence="4 7" id="KW-0812">Transmembrane</keyword>
<feature type="transmembrane region" description="Helical" evidence="7">
    <location>
        <begin position="27"/>
        <end position="51"/>
    </location>
</feature>
<dbReference type="AlphaFoldDB" id="A0A941HPM4"/>
<dbReference type="PANTHER" id="PTHR30576:SF0">
    <property type="entry name" value="UNDECAPRENYL-PHOSPHATE N-ACETYLGALACTOSAMINYL 1-PHOSPHATE TRANSFERASE-RELATED"/>
    <property type="match status" value="1"/>
</dbReference>
<dbReference type="Pfam" id="PF02397">
    <property type="entry name" value="Bac_transf"/>
    <property type="match status" value="1"/>
</dbReference>
<evidence type="ECO:0000256" key="5">
    <source>
        <dbReference type="ARBA" id="ARBA00022989"/>
    </source>
</evidence>
<name>A0A941HPM4_9CLOT</name>
<dbReference type="GO" id="GO:0016020">
    <property type="term" value="C:membrane"/>
    <property type="evidence" value="ECO:0007669"/>
    <property type="project" value="UniProtKB-SubCell"/>
</dbReference>
<accession>A0A941HPM4</accession>
<dbReference type="PANTHER" id="PTHR30576">
    <property type="entry name" value="COLANIC BIOSYNTHESIS UDP-GLUCOSE LIPID CARRIER TRANSFERASE"/>
    <property type="match status" value="1"/>
</dbReference>
<evidence type="ECO:0000313" key="9">
    <source>
        <dbReference type="EMBL" id="MBR0575591.1"/>
    </source>
</evidence>
<comment type="subcellular location">
    <subcellularLocation>
        <location evidence="1">Membrane</location>
        <topology evidence="1">Multi-pass membrane protein</topology>
    </subcellularLocation>
</comment>
<keyword evidence="10" id="KW-1185">Reference proteome</keyword>
<keyword evidence="5 7" id="KW-1133">Transmembrane helix</keyword>
<evidence type="ECO:0000256" key="7">
    <source>
        <dbReference type="SAM" id="Phobius"/>
    </source>
</evidence>
<evidence type="ECO:0000256" key="1">
    <source>
        <dbReference type="ARBA" id="ARBA00004141"/>
    </source>
</evidence>
<dbReference type="NCBIfam" id="TIGR03025">
    <property type="entry name" value="EPS_sugtrans"/>
    <property type="match status" value="1"/>
</dbReference>
<evidence type="ECO:0000259" key="8">
    <source>
        <dbReference type="Pfam" id="PF02397"/>
    </source>
</evidence>
<protein>
    <submittedName>
        <fullName evidence="9">Sugar transferase</fullName>
    </submittedName>
</protein>
<organism evidence="9 10">
    <name type="scientific">Proteiniclasticum sediminis</name>
    <dbReference type="NCBI Taxonomy" id="2804028"/>
    <lineage>
        <taxon>Bacteria</taxon>
        <taxon>Bacillati</taxon>
        <taxon>Bacillota</taxon>
        <taxon>Clostridia</taxon>
        <taxon>Eubacteriales</taxon>
        <taxon>Clostridiaceae</taxon>
        <taxon>Proteiniclasticum</taxon>
    </lineage>
</organism>
<sequence length="210" mass="23668">MNSMTGEEAMEDLALDKKVGYNLIKRLLDIVGSLVGLIVAIPLVLIFALLVRLETPGSPFYAQERLGRNGKKFMIYKIRSMNMDAEKDGAVWAAQGDSRVTKVGKFIRKTRIDELPQILNILMGDMSIVGPRPEREVFTEEFEKTIPGFRSRLLVKPGLTGWAQINGGYDISPEEKLKYDLYYIKNRSMKLDFKILFATIGVIFTGEGAR</sequence>
<keyword evidence="3 9" id="KW-0808">Transferase</keyword>
<dbReference type="InterPro" id="IPR017475">
    <property type="entry name" value="EPS_sugar_tfrase"/>
</dbReference>
<dbReference type="Proteomes" id="UP000675379">
    <property type="component" value="Unassembled WGS sequence"/>
</dbReference>
<evidence type="ECO:0000256" key="6">
    <source>
        <dbReference type="ARBA" id="ARBA00023136"/>
    </source>
</evidence>
<dbReference type="RefSeq" id="WP_211800117.1">
    <property type="nucleotide sequence ID" value="NZ_JAGSCS010000004.1"/>
</dbReference>
<reference evidence="9" key="1">
    <citation type="submission" date="2021-04" db="EMBL/GenBank/DDBJ databases">
        <title>Proteiniclasticum sedimins sp. nov., an obligate anaerobic bacterium isolated from anaerobic sludge.</title>
        <authorList>
            <person name="Liu J."/>
        </authorList>
    </citation>
    <scope>NUCLEOTIDE SEQUENCE</scope>
    <source>
        <strain evidence="9">BAD-10</strain>
    </source>
</reference>
<dbReference type="EMBL" id="JAGSCS010000004">
    <property type="protein sequence ID" value="MBR0575591.1"/>
    <property type="molecule type" value="Genomic_DNA"/>
</dbReference>
<dbReference type="InterPro" id="IPR003362">
    <property type="entry name" value="Bact_transf"/>
</dbReference>
<feature type="domain" description="Bacterial sugar transferase" evidence="8">
    <location>
        <begin position="25"/>
        <end position="204"/>
    </location>
</feature>
<evidence type="ECO:0000256" key="2">
    <source>
        <dbReference type="ARBA" id="ARBA00006464"/>
    </source>
</evidence>
<evidence type="ECO:0000313" key="10">
    <source>
        <dbReference type="Proteomes" id="UP000675379"/>
    </source>
</evidence>
<comment type="similarity">
    <text evidence="2">Belongs to the bacterial sugar transferase family.</text>
</comment>
<evidence type="ECO:0000256" key="3">
    <source>
        <dbReference type="ARBA" id="ARBA00022679"/>
    </source>
</evidence>
<proteinExistence type="inferred from homology"/>
<dbReference type="GO" id="GO:0016780">
    <property type="term" value="F:phosphotransferase activity, for other substituted phosphate groups"/>
    <property type="evidence" value="ECO:0007669"/>
    <property type="project" value="TreeGrafter"/>
</dbReference>
<keyword evidence="6 7" id="KW-0472">Membrane</keyword>
<evidence type="ECO:0000256" key="4">
    <source>
        <dbReference type="ARBA" id="ARBA00022692"/>
    </source>
</evidence>
<comment type="caution">
    <text evidence="9">The sequence shown here is derived from an EMBL/GenBank/DDBJ whole genome shotgun (WGS) entry which is preliminary data.</text>
</comment>